<feature type="signal peptide" evidence="2">
    <location>
        <begin position="1"/>
        <end position="29"/>
    </location>
</feature>
<keyword evidence="4" id="KW-1185">Reference proteome</keyword>
<evidence type="ECO:0000313" key="3">
    <source>
        <dbReference type="EMBL" id="MBJ6360376.1"/>
    </source>
</evidence>
<dbReference type="AlphaFoldDB" id="A0A934IW33"/>
<evidence type="ECO:0000313" key="4">
    <source>
        <dbReference type="Proteomes" id="UP000640274"/>
    </source>
</evidence>
<evidence type="ECO:0000256" key="2">
    <source>
        <dbReference type="SAM" id="SignalP"/>
    </source>
</evidence>
<accession>A0A934IW33</accession>
<dbReference type="Proteomes" id="UP000640274">
    <property type="component" value="Unassembled WGS sequence"/>
</dbReference>
<reference evidence="3" key="1">
    <citation type="submission" date="2020-12" db="EMBL/GenBank/DDBJ databases">
        <authorList>
            <person name="Huq M.A."/>
        </authorList>
    </citation>
    <scope>NUCLEOTIDE SEQUENCE</scope>
    <source>
        <strain evidence="3">MAHUQ-46</strain>
    </source>
</reference>
<dbReference type="EMBL" id="JAELUP010000007">
    <property type="protein sequence ID" value="MBJ6360376.1"/>
    <property type="molecule type" value="Genomic_DNA"/>
</dbReference>
<protein>
    <submittedName>
        <fullName evidence="3">Uncharacterized protein</fullName>
    </submittedName>
</protein>
<name>A0A934IW33_9BACL</name>
<feature type="chain" id="PRO_5037342569" evidence="2">
    <location>
        <begin position="30"/>
        <end position="136"/>
    </location>
</feature>
<proteinExistence type="predicted"/>
<organism evidence="3 4">
    <name type="scientific">Paenibacillus roseus</name>
    <dbReference type="NCBI Taxonomy" id="2798579"/>
    <lineage>
        <taxon>Bacteria</taxon>
        <taxon>Bacillati</taxon>
        <taxon>Bacillota</taxon>
        <taxon>Bacilli</taxon>
        <taxon>Bacillales</taxon>
        <taxon>Paenibacillaceae</taxon>
        <taxon>Paenibacillus</taxon>
    </lineage>
</organism>
<gene>
    <name evidence="3" type="ORF">JFN88_03445</name>
</gene>
<keyword evidence="2" id="KW-0732">Signal</keyword>
<feature type="region of interest" description="Disordered" evidence="1">
    <location>
        <begin position="63"/>
        <end position="83"/>
    </location>
</feature>
<evidence type="ECO:0000256" key="1">
    <source>
        <dbReference type="SAM" id="MobiDB-lite"/>
    </source>
</evidence>
<sequence>MALINKKKIVGMTLAGALAIGGTSVFAAAATPSLSEVKGVNVKELTGKTSTRTGIEEPAFGVNEEESTGQTKVTGKGKILDETARTGIEQPSLGFSEIEDKNTDEIQYIVVKDAKPIGKIPRSVQEQLAGKTTSAK</sequence>
<dbReference type="RefSeq" id="WP_199017900.1">
    <property type="nucleotide sequence ID" value="NZ_JAELUP010000007.1"/>
</dbReference>
<comment type="caution">
    <text evidence="3">The sequence shown here is derived from an EMBL/GenBank/DDBJ whole genome shotgun (WGS) entry which is preliminary data.</text>
</comment>